<keyword evidence="4" id="KW-0732">Signal</keyword>
<evidence type="ECO:0000313" key="7">
    <source>
        <dbReference type="Proteomes" id="UP001597544"/>
    </source>
</evidence>
<feature type="domain" description="Outer membrane protein beta-barrel" evidence="5">
    <location>
        <begin position="453"/>
        <end position="802"/>
    </location>
</feature>
<evidence type="ECO:0000256" key="1">
    <source>
        <dbReference type="ARBA" id="ARBA00004442"/>
    </source>
</evidence>
<dbReference type="EMBL" id="JBHULU010000009">
    <property type="protein sequence ID" value="MFD2513360.1"/>
    <property type="molecule type" value="Genomic_DNA"/>
</dbReference>
<keyword evidence="7" id="KW-1185">Reference proteome</keyword>
<feature type="signal peptide" evidence="4">
    <location>
        <begin position="1"/>
        <end position="20"/>
    </location>
</feature>
<evidence type="ECO:0000259" key="5">
    <source>
        <dbReference type="Pfam" id="PF14905"/>
    </source>
</evidence>
<dbReference type="SUPFAM" id="SSF49464">
    <property type="entry name" value="Carboxypeptidase regulatory domain-like"/>
    <property type="match status" value="1"/>
</dbReference>
<feature type="chain" id="PRO_5047305849" evidence="4">
    <location>
        <begin position="21"/>
        <end position="922"/>
    </location>
</feature>
<evidence type="ECO:0000256" key="4">
    <source>
        <dbReference type="SAM" id="SignalP"/>
    </source>
</evidence>
<protein>
    <submittedName>
        <fullName evidence="6">Outer membrane beta-barrel protein</fullName>
    </submittedName>
</protein>
<dbReference type="Pfam" id="PF13715">
    <property type="entry name" value="CarbopepD_reg_2"/>
    <property type="match status" value="1"/>
</dbReference>
<keyword evidence="2" id="KW-0472">Membrane</keyword>
<comment type="caution">
    <text evidence="6">The sequence shown here is derived from an EMBL/GenBank/DDBJ whole genome shotgun (WGS) entry which is preliminary data.</text>
</comment>
<gene>
    <name evidence="6" type="ORF">ACFSRY_05745</name>
</gene>
<evidence type="ECO:0000256" key="2">
    <source>
        <dbReference type="ARBA" id="ARBA00023136"/>
    </source>
</evidence>
<dbReference type="SUPFAM" id="SSF56935">
    <property type="entry name" value="Porins"/>
    <property type="match status" value="1"/>
</dbReference>
<evidence type="ECO:0000313" key="6">
    <source>
        <dbReference type="EMBL" id="MFD2513360.1"/>
    </source>
</evidence>
<accession>A0ABW5IJ12</accession>
<dbReference type="Pfam" id="PF14905">
    <property type="entry name" value="OMP_b-brl_3"/>
    <property type="match status" value="1"/>
</dbReference>
<reference evidence="7" key="1">
    <citation type="journal article" date="2019" name="Int. J. Syst. Evol. Microbiol.">
        <title>The Global Catalogue of Microorganisms (GCM) 10K type strain sequencing project: providing services to taxonomists for standard genome sequencing and annotation.</title>
        <authorList>
            <consortium name="The Broad Institute Genomics Platform"/>
            <consortium name="The Broad Institute Genome Sequencing Center for Infectious Disease"/>
            <person name="Wu L."/>
            <person name="Ma J."/>
        </authorList>
    </citation>
    <scope>NUCLEOTIDE SEQUENCE [LARGE SCALE GENOMIC DNA]</scope>
    <source>
        <strain evidence="7">KCTC 42498</strain>
    </source>
</reference>
<dbReference type="Gene3D" id="2.40.170.20">
    <property type="entry name" value="TonB-dependent receptor, beta-barrel domain"/>
    <property type="match status" value="1"/>
</dbReference>
<dbReference type="InterPro" id="IPR008969">
    <property type="entry name" value="CarboxyPept-like_regulatory"/>
</dbReference>
<organism evidence="6 7">
    <name type="scientific">Pontibacter locisalis</name>
    <dbReference type="NCBI Taxonomy" id="1719035"/>
    <lineage>
        <taxon>Bacteria</taxon>
        <taxon>Pseudomonadati</taxon>
        <taxon>Bacteroidota</taxon>
        <taxon>Cytophagia</taxon>
        <taxon>Cytophagales</taxon>
        <taxon>Hymenobacteraceae</taxon>
        <taxon>Pontibacter</taxon>
    </lineage>
</organism>
<evidence type="ECO:0000256" key="3">
    <source>
        <dbReference type="ARBA" id="ARBA00023237"/>
    </source>
</evidence>
<keyword evidence="3" id="KW-0998">Cell outer membrane</keyword>
<name>A0ABW5IJ12_9BACT</name>
<dbReference type="InterPro" id="IPR041700">
    <property type="entry name" value="OMP_b-brl_3"/>
</dbReference>
<comment type="subcellular location">
    <subcellularLocation>
        <location evidence="1">Cell outer membrane</location>
    </subcellularLocation>
</comment>
<dbReference type="RefSeq" id="WP_377503956.1">
    <property type="nucleotide sequence ID" value="NZ_JBHULU010000009.1"/>
</dbReference>
<dbReference type="InterPro" id="IPR036942">
    <property type="entry name" value="Beta-barrel_TonB_sf"/>
</dbReference>
<proteinExistence type="predicted"/>
<sequence>MKKLLLLTFLMIGHASSAQKFTLKGRVLDNTDAALPSATVLLLQPKDSSLVSFGATDTQGVFELKNVSRAEYLFKISFLGFDTYFKKIAPPTDSDMVDLGTIKLKPASNELKEVLVEGEKSPVVIKKDTIEYNAGSFKTQPNAAAEELLKKLPGVEMDAEGNFTVKGEKVQRVTVDGKEFFGKDPKMATKNLPADAIDKVQVFDKKSDQAMFSGIDDGKREKTINLQLKEEKRNSAFGNVMAGVGTNERYQAKGSLNRFSKGKQLSFLGMANNVNSQGFGFDEYMNFSGGGATQMGGGRIMITTNNTNGVPLNFGGRMNGMMDTQAAGLNFNNQFTKKTEANGSYFFNNLDQNISRDVTRETFSPRGSFLSDENTHQETSNLNHRGNFSLDQKIDSLNSLKLTGNFGYTETVQNERGQSQTFSPEGLLQNKGIRNATATGNVFNLNSNLLYRHRFGKPGRYFSANIQFSLNQNDSKGQLDAVNEFLNRPSNILKQESEQDNNAQTYGLTLSYTEPLGNRMYLETNYSFRQDLNQVDREVFDLESEQRELNMALSNKYNSDFLYHKAGLNYKVNREKYNLTVGSSLQQSKLEGEMLLLDTDVKRSFQNVLPTAQFNYDFANNRRMNFNYETNVQEPTIRQLQPIVDNSNPLNLYVGNENLRPAYMHNWRLNYSSFDAGTLLSFFGMITLNYTTNAITNAQSFDENFVRTTQPVNVDDNTMVSAFGNFSFPIKKYNSRFTLGTNLREQHTVNVQNDVENDINIRSATGNIRYSYRLKEDFEFSLRADLTAQRTKSEQAEIANQLFFNKTYAGEVNYRFLKTFNFNTTFDYLVYNNPDSDFNQSIPLWNMSISKQLLKNNTGELKLAAINLLDRSMGVNQTANSLYVERETLNSLGQYFMLSFTYTINKHLNPMEARSGGMRIFR</sequence>
<dbReference type="Proteomes" id="UP001597544">
    <property type="component" value="Unassembled WGS sequence"/>
</dbReference>